<proteinExistence type="predicted"/>
<keyword evidence="1 2" id="KW-0694">RNA-binding</keyword>
<evidence type="ECO:0000256" key="2">
    <source>
        <dbReference type="PROSITE-ProRule" id="PRU00117"/>
    </source>
</evidence>
<dbReference type="InterPro" id="IPR045071">
    <property type="entry name" value="BBP-like"/>
</dbReference>
<dbReference type="PROSITE" id="PS50084">
    <property type="entry name" value="KH_TYPE_1"/>
    <property type="match status" value="1"/>
</dbReference>
<dbReference type="SUPFAM" id="SSF54791">
    <property type="entry name" value="Eukaryotic type KH-domain (KH-domain type I)"/>
    <property type="match status" value="1"/>
</dbReference>
<feature type="domain" description="K Homology" evidence="3">
    <location>
        <begin position="132"/>
        <end position="232"/>
    </location>
</feature>
<protein>
    <submittedName>
        <fullName evidence="4">KH domain-containing protein</fullName>
    </submittedName>
</protein>
<evidence type="ECO:0000259" key="3">
    <source>
        <dbReference type="SMART" id="SM00322"/>
    </source>
</evidence>
<dbReference type="GO" id="GO:0003729">
    <property type="term" value="F:mRNA binding"/>
    <property type="evidence" value="ECO:0007669"/>
    <property type="project" value="TreeGrafter"/>
</dbReference>
<dbReference type="GO" id="GO:0005634">
    <property type="term" value="C:nucleus"/>
    <property type="evidence" value="ECO:0007669"/>
    <property type="project" value="TreeGrafter"/>
</dbReference>
<dbReference type="Proteomes" id="UP000623129">
    <property type="component" value="Unassembled WGS sequence"/>
</dbReference>
<keyword evidence="5" id="KW-1185">Reference proteome</keyword>
<dbReference type="InterPro" id="IPR055256">
    <property type="entry name" value="KH_1_KHDC4/BBP-like"/>
</dbReference>
<accession>A0A833V0J7</accession>
<organism evidence="4 5">
    <name type="scientific">Carex littledalei</name>
    <dbReference type="NCBI Taxonomy" id="544730"/>
    <lineage>
        <taxon>Eukaryota</taxon>
        <taxon>Viridiplantae</taxon>
        <taxon>Streptophyta</taxon>
        <taxon>Embryophyta</taxon>
        <taxon>Tracheophyta</taxon>
        <taxon>Spermatophyta</taxon>
        <taxon>Magnoliopsida</taxon>
        <taxon>Liliopsida</taxon>
        <taxon>Poales</taxon>
        <taxon>Cyperaceae</taxon>
        <taxon>Cyperoideae</taxon>
        <taxon>Cariceae</taxon>
        <taxon>Carex</taxon>
        <taxon>Carex subgen. Euthyceras</taxon>
    </lineage>
</organism>
<name>A0A833V0J7_9POAL</name>
<evidence type="ECO:0000313" key="4">
    <source>
        <dbReference type="EMBL" id="KAF3321866.1"/>
    </source>
</evidence>
<evidence type="ECO:0000256" key="1">
    <source>
        <dbReference type="ARBA" id="ARBA00022884"/>
    </source>
</evidence>
<dbReference type="InterPro" id="IPR036612">
    <property type="entry name" value="KH_dom_type_1_sf"/>
</dbReference>
<dbReference type="PANTHER" id="PTHR11208">
    <property type="entry name" value="RNA-BINDING PROTEIN RELATED"/>
    <property type="match status" value="1"/>
</dbReference>
<gene>
    <name evidence="4" type="ORF">FCM35_KLT14082</name>
</gene>
<dbReference type="Pfam" id="PF22675">
    <property type="entry name" value="KH-I_KHDC4-BBP"/>
    <property type="match status" value="1"/>
</dbReference>
<evidence type="ECO:0000313" key="5">
    <source>
        <dbReference type="Proteomes" id="UP000623129"/>
    </source>
</evidence>
<sequence>MSGLSTPNFSPARTLSPQIRATPDIGSQYLAELLAEHQKLGPFMQVLPICSRLLSQELMRVTNMLPNNGVGDYDRILNGSPSPVSSPFNRLSSLGGTGFGVWGGPQPERLGFPQGMGMDWQGAPASPNSYIVKKILRLEIPVDTYPNFNFVGRLLGPRGNSLKRVEASTGCRVYIRGKGSIKDPDKEEKLKGRPGYEHLDDPLHILIEAELPSNVIDARLRHAQEIIEELLKPVVYFVLSFY</sequence>
<dbReference type="SMART" id="SM00322">
    <property type="entry name" value="KH"/>
    <property type="match status" value="1"/>
</dbReference>
<reference evidence="4" key="1">
    <citation type="submission" date="2020-01" db="EMBL/GenBank/DDBJ databases">
        <title>Genome sequence of Kobresia littledalei, the first chromosome-level genome in the family Cyperaceae.</title>
        <authorList>
            <person name="Qu G."/>
        </authorList>
    </citation>
    <scope>NUCLEOTIDE SEQUENCE</scope>
    <source>
        <strain evidence="4">C.B.Clarke</strain>
        <tissue evidence="4">Leaf</tissue>
    </source>
</reference>
<dbReference type="AlphaFoldDB" id="A0A833V0J7"/>
<dbReference type="GO" id="GO:0048024">
    <property type="term" value="P:regulation of mRNA splicing, via spliceosome"/>
    <property type="evidence" value="ECO:0007669"/>
    <property type="project" value="TreeGrafter"/>
</dbReference>
<dbReference type="OrthoDB" id="6777263at2759"/>
<dbReference type="InterPro" id="IPR004087">
    <property type="entry name" value="KH_dom"/>
</dbReference>
<dbReference type="Gene3D" id="3.30.1370.10">
    <property type="entry name" value="K Homology domain, type 1"/>
    <property type="match status" value="1"/>
</dbReference>
<dbReference type="InterPro" id="IPR032377">
    <property type="entry name" value="STAR_dimer"/>
</dbReference>
<dbReference type="Pfam" id="PF16544">
    <property type="entry name" value="STAR_dimer"/>
    <property type="match status" value="1"/>
</dbReference>
<dbReference type="EMBL" id="SWLB01000026">
    <property type="protein sequence ID" value="KAF3321866.1"/>
    <property type="molecule type" value="Genomic_DNA"/>
</dbReference>
<comment type="caution">
    <text evidence="4">The sequence shown here is derived from an EMBL/GenBank/DDBJ whole genome shotgun (WGS) entry which is preliminary data.</text>
</comment>
<dbReference type="PANTHER" id="PTHR11208:SF42">
    <property type="entry name" value="QUAKING RELATED 54B, ISOFORM E"/>
    <property type="match status" value="1"/>
</dbReference>